<gene>
    <name evidence="1" type="ORF">F7R21_04110</name>
</gene>
<proteinExistence type="predicted"/>
<dbReference type="AlphaFoldDB" id="A0A6H9SWM1"/>
<reference evidence="1 2" key="1">
    <citation type="submission" date="2019-09" db="EMBL/GenBank/DDBJ databases">
        <title>Draft genome sequences of 48 bacterial type strains from the CCUG.</title>
        <authorList>
            <person name="Tunovic T."/>
            <person name="Pineiro-Iglesias B."/>
            <person name="Unosson C."/>
            <person name="Inganas E."/>
            <person name="Ohlen M."/>
            <person name="Cardew S."/>
            <person name="Jensie-Markopoulos S."/>
            <person name="Salva-Serra F."/>
            <person name="Jaen-Luchoro D."/>
            <person name="Karlsson R."/>
            <person name="Svensson-Stadler L."/>
            <person name="Chun J."/>
            <person name="Moore E."/>
        </authorList>
    </citation>
    <scope>NUCLEOTIDE SEQUENCE [LARGE SCALE GENOMIC DNA]</scope>
    <source>
        <strain evidence="1 2">CCUG 54555</strain>
    </source>
</reference>
<evidence type="ECO:0000313" key="1">
    <source>
        <dbReference type="EMBL" id="KAB0644185.1"/>
    </source>
</evidence>
<sequence>MHTTRSRMLAAGVALEVVHRTRNEYYETWKTVGLDMTRTAYSAQFGRELDVEQLARLCTGTASDVPIDLTSPLIREAVAAAVPELECPSCFATGPVFVRGGRSRNGRVVRQAHFRFVGPDEQTAHHPLCDFYRNDTFDARREGGVDFGDAKSALTRAIGQLVCAGIEREMFSQADMRPLRKWHFDLRCAHQFHISRPAEAVNWCIEIAAHRIHGNNVPFQPCFGDVPEFDWKNAAQRELSSQYGEVVERFLAQLRPGSGWLNAKERAIALINQHMGQTMFDATPLATHYEHAIALTEFAGLHWQPLRRAFGRPSLIGEVSNGAPVLALCALLLFVSEWDLSRAAAKLVELISAPPPDDLTLGNFIGLNPFHDVRALRLIKAVQDATVGLESDFAYEEELRAKIHALQTQYAAYRTVIASAGETAAR</sequence>
<dbReference type="RefSeq" id="WP_151062981.1">
    <property type="nucleotide sequence ID" value="NZ_CABVPL010000010.1"/>
</dbReference>
<comment type="caution">
    <text evidence="1">The sequence shown here is derived from an EMBL/GenBank/DDBJ whole genome shotgun (WGS) entry which is preliminary data.</text>
</comment>
<keyword evidence="2" id="KW-1185">Reference proteome</keyword>
<evidence type="ECO:0000313" key="2">
    <source>
        <dbReference type="Proteomes" id="UP000430232"/>
    </source>
</evidence>
<dbReference type="OrthoDB" id="9017863at2"/>
<accession>A0A6H9SWM1</accession>
<organism evidence="1 2">
    <name type="scientific">Burkholderia latens</name>
    <dbReference type="NCBI Taxonomy" id="488446"/>
    <lineage>
        <taxon>Bacteria</taxon>
        <taxon>Pseudomonadati</taxon>
        <taxon>Pseudomonadota</taxon>
        <taxon>Betaproteobacteria</taxon>
        <taxon>Burkholderiales</taxon>
        <taxon>Burkholderiaceae</taxon>
        <taxon>Burkholderia</taxon>
        <taxon>Burkholderia cepacia complex</taxon>
    </lineage>
</organism>
<protein>
    <submittedName>
        <fullName evidence="1">Uncharacterized protein</fullName>
    </submittedName>
</protein>
<dbReference type="EMBL" id="VZOJ01000005">
    <property type="protein sequence ID" value="KAB0644185.1"/>
    <property type="molecule type" value="Genomic_DNA"/>
</dbReference>
<name>A0A6H9SWM1_9BURK</name>
<dbReference type="GeneID" id="99789244"/>
<dbReference type="Proteomes" id="UP000430232">
    <property type="component" value="Unassembled WGS sequence"/>
</dbReference>